<keyword evidence="3" id="KW-1185">Reference proteome</keyword>
<dbReference type="Proteomes" id="UP000694395">
    <property type="component" value="Chromosome 17"/>
</dbReference>
<name>A0A8C7TYG3_ONCMY</name>
<feature type="signal peptide" evidence="1">
    <location>
        <begin position="1"/>
        <end position="25"/>
    </location>
</feature>
<organism evidence="2 3">
    <name type="scientific">Oncorhynchus mykiss</name>
    <name type="common">Rainbow trout</name>
    <name type="synonym">Salmo gairdneri</name>
    <dbReference type="NCBI Taxonomy" id="8022"/>
    <lineage>
        <taxon>Eukaryota</taxon>
        <taxon>Metazoa</taxon>
        <taxon>Chordata</taxon>
        <taxon>Craniata</taxon>
        <taxon>Vertebrata</taxon>
        <taxon>Euteleostomi</taxon>
        <taxon>Actinopterygii</taxon>
        <taxon>Neopterygii</taxon>
        <taxon>Teleostei</taxon>
        <taxon>Protacanthopterygii</taxon>
        <taxon>Salmoniformes</taxon>
        <taxon>Salmonidae</taxon>
        <taxon>Salmoninae</taxon>
        <taxon>Oncorhynchus</taxon>
    </lineage>
</organism>
<dbReference type="Ensembl" id="ENSOMYT00000095756.2">
    <property type="protein sequence ID" value="ENSOMYP00000087904.2"/>
    <property type="gene ID" value="ENSOMYG00000040661.2"/>
</dbReference>
<protein>
    <recommendedName>
        <fullName evidence="4">TGF-beta family profile domain-containing protein</fullName>
    </recommendedName>
</protein>
<sequence>IRFTPSDSSIILVTALSSFIQLHQAGHYPSSVCACPGQTIMYRQHLGIDFFEHIEKTNYCACAEI</sequence>
<evidence type="ECO:0008006" key="4">
    <source>
        <dbReference type="Google" id="ProtNLM"/>
    </source>
</evidence>
<evidence type="ECO:0000313" key="2">
    <source>
        <dbReference type="Ensembl" id="ENSOMYP00000087904.2"/>
    </source>
</evidence>
<evidence type="ECO:0000313" key="3">
    <source>
        <dbReference type="Proteomes" id="UP000694395"/>
    </source>
</evidence>
<reference evidence="2" key="2">
    <citation type="submission" date="2025-08" db="UniProtKB">
        <authorList>
            <consortium name="Ensembl"/>
        </authorList>
    </citation>
    <scope>IDENTIFICATION</scope>
</reference>
<evidence type="ECO:0000256" key="1">
    <source>
        <dbReference type="SAM" id="SignalP"/>
    </source>
</evidence>
<reference evidence="2" key="1">
    <citation type="submission" date="2020-07" db="EMBL/GenBank/DDBJ databases">
        <title>A long reads based de novo assembly of the rainbow trout Arlee double haploid line genome.</title>
        <authorList>
            <person name="Gao G."/>
            <person name="Palti Y."/>
        </authorList>
    </citation>
    <scope>NUCLEOTIDE SEQUENCE [LARGE SCALE GENOMIC DNA]</scope>
</reference>
<feature type="chain" id="PRO_5035471463" description="TGF-beta family profile domain-containing protein" evidence="1">
    <location>
        <begin position="26"/>
        <end position="65"/>
    </location>
</feature>
<accession>A0A8C7TYG3</accession>
<proteinExistence type="predicted"/>
<reference evidence="2" key="3">
    <citation type="submission" date="2025-09" db="UniProtKB">
        <authorList>
            <consortium name="Ensembl"/>
        </authorList>
    </citation>
    <scope>IDENTIFICATION</scope>
</reference>
<keyword evidence="1" id="KW-0732">Signal</keyword>
<dbReference type="AlphaFoldDB" id="A0A8C7TYG3"/>